<proteinExistence type="predicted"/>
<dbReference type="RefSeq" id="WP_073595277.1">
    <property type="nucleotide sequence ID" value="NZ_MRCE01000021.1"/>
</dbReference>
<protein>
    <submittedName>
        <fullName evidence="2">Uncharacterized protein</fullName>
    </submittedName>
</protein>
<keyword evidence="1" id="KW-0812">Transmembrane</keyword>
<evidence type="ECO:0000313" key="3">
    <source>
        <dbReference type="Proteomes" id="UP000185860"/>
    </source>
</evidence>
<dbReference type="Proteomes" id="UP000185860">
    <property type="component" value="Unassembled WGS sequence"/>
</dbReference>
<feature type="transmembrane region" description="Helical" evidence="1">
    <location>
        <begin position="12"/>
        <end position="31"/>
    </location>
</feature>
<dbReference type="AlphaFoldDB" id="A0A1U7IF48"/>
<evidence type="ECO:0000256" key="1">
    <source>
        <dbReference type="SAM" id="Phobius"/>
    </source>
</evidence>
<dbReference type="InterPro" id="IPR019664">
    <property type="entry name" value="Uncharacterised_Ycf51"/>
</dbReference>
<dbReference type="OrthoDB" id="422772at2"/>
<accession>A0A1U7IF48</accession>
<name>A0A1U7IF48_9CYAN</name>
<dbReference type="EMBL" id="MRCE01000021">
    <property type="protein sequence ID" value="OKH35546.1"/>
    <property type="molecule type" value="Genomic_DNA"/>
</dbReference>
<dbReference type="STRING" id="454136.NIES2119_20025"/>
<feature type="transmembrane region" description="Helical" evidence="1">
    <location>
        <begin position="37"/>
        <end position="61"/>
    </location>
</feature>
<comment type="caution">
    <text evidence="2">The sequence shown here is derived from an EMBL/GenBank/DDBJ whole genome shotgun (WGS) entry which is preliminary data.</text>
</comment>
<keyword evidence="1" id="KW-0472">Membrane</keyword>
<evidence type="ECO:0000313" key="2">
    <source>
        <dbReference type="EMBL" id="OKH35546.1"/>
    </source>
</evidence>
<keyword evidence="1" id="KW-1133">Transmembrane helix</keyword>
<reference evidence="2 3" key="1">
    <citation type="submission" date="2016-11" db="EMBL/GenBank/DDBJ databases">
        <title>Draft Genome Sequences of Nine Cyanobacterial Strains from Diverse Habitats.</title>
        <authorList>
            <person name="Zhu T."/>
            <person name="Hou S."/>
            <person name="Lu X."/>
            <person name="Hess W.R."/>
        </authorList>
    </citation>
    <scope>NUCLEOTIDE SEQUENCE [LARGE SCALE GENOMIC DNA]</scope>
    <source>
        <strain evidence="2 3">IAM M-71</strain>
    </source>
</reference>
<organism evidence="2 3">
    <name type="scientific">[Phormidium ambiguum] IAM M-71</name>
    <dbReference type="NCBI Taxonomy" id="454136"/>
    <lineage>
        <taxon>Bacteria</taxon>
        <taxon>Bacillati</taxon>
        <taxon>Cyanobacteriota</taxon>
        <taxon>Cyanophyceae</taxon>
        <taxon>Oscillatoriophycideae</taxon>
        <taxon>Aerosakkonematales</taxon>
        <taxon>Aerosakkonemataceae</taxon>
        <taxon>Floridanema</taxon>
    </lineage>
</organism>
<dbReference type="Pfam" id="PF10726">
    <property type="entry name" value="DUF2518"/>
    <property type="match status" value="1"/>
</dbReference>
<sequence>MLTTADFLLASKWAGILTVGCAVLTLLAFVFKWGFRFRFVGATGFMGVLTGGLFALSLGLFSHTTIPGAIRYSVVFDNGATLASIAVPPTITQSELDATLRQAAADLFSYGRLGGNDSLIIRARTMIHPATGVSQPLILGEVKRSLSKREDDNLVVNIYAKNLAKLPKTTA</sequence>
<gene>
    <name evidence="2" type="ORF">NIES2119_20025</name>
</gene>